<evidence type="ECO:0000313" key="3">
    <source>
        <dbReference type="Proteomes" id="UP000321798"/>
    </source>
</evidence>
<evidence type="ECO:0000256" key="1">
    <source>
        <dbReference type="SAM" id="Phobius"/>
    </source>
</evidence>
<accession>A0A512PHX3</accession>
<dbReference type="RefSeq" id="WP_146954578.1">
    <property type="nucleotide sequence ID" value="NZ_BAABBJ010000010.1"/>
</dbReference>
<feature type="transmembrane region" description="Helical" evidence="1">
    <location>
        <begin position="44"/>
        <end position="61"/>
    </location>
</feature>
<keyword evidence="1" id="KW-1133">Transmembrane helix</keyword>
<keyword evidence="3" id="KW-1185">Reference proteome</keyword>
<dbReference type="Proteomes" id="UP000321798">
    <property type="component" value="Unassembled WGS sequence"/>
</dbReference>
<comment type="caution">
    <text evidence="2">The sequence shown here is derived from an EMBL/GenBank/DDBJ whole genome shotgun (WGS) entry which is preliminary data.</text>
</comment>
<organism evidence="2 3">
    <name type="scientific">Cellulomonas soli</name>
    <dbReference type="NCBI Taxonomy" id="931535"/>
    <lineage>
        <taxon>Bacteria</taxon>
        <taxon>Bacillati</taxon>
        <taxon>Actinomycetota</taxon>
        <taxon>Actinomycetes</taxon>
        <taxon>Micrococcales</taxon>
        <taxon>Cellulomonadaceae</taxon>
        <taxon>Cellulomonas</taxon>
    </lineage>
</organism>
<keyword evidence="1" id="KW-0812">Transmembrane</keyword>
<protein>
    <submittedName>
        <fullName evidence="2">Uncharacterized protein</fullName>
    </submittedName>
</protein>
<dbReference type="EMBL" id="BKAL01000016">
    <property type="protein sequence ID" value="GEP70808.1"/>
    <property type="molecule type" value="Genomic_DNA"/>
</dbReference>
<feature type="transmembrane region" description="Helical" evidence="1">
    <location>
        <begin position="73"/>
        <end position="95"/>
    </location>
</feature>
<keyword evidence="1" id="KW-0472">Membrane</keyword>
<feature type="transmembrane region" description="Helical" evidence="1">
    <location>
        <begin position="17"/>
        <end position="38"/>
    </location>
</feature>
<evidence type="ECO:0000313" key="2">
    <source>
        <dbReference type="EMBL" id="GEP70808.1"/>
    </source>
</evidence>
<reference evidence="2 3" key="1">
    <citation type="submission" date="2019-07" db="EMBL/GenBank/DDBJ databases">
        <title>Whole genome shotgun sequence of Cellulomonas soli NBRC 109434.</title>
        <authorList>
            <person name="Hosoyama A."/>
            <person name="Uohara A."/>
            <person name="Ohji S."/>
            <person name="Ichikawa N."/>
        </authorList>
    </citation>
    <scope>NUCLEOTIDE SEQUENCE [LARGE SCALE GENOMIC DNA]</scope>
    <source>
        <strain evidence="2 3">NBRC 109434</strain>
    </source>
</reference>
<proteinExistence type="predicted"/>
<sequence>MLSGEEPAASGPSSTKAVAVGVIALVALVLNLVGGYWIPAAMCVLLLAAVVTFLWGPTLVGDPGPGRTRARRSAAVGGAVILLLTLGSIVAHLGAGRW</sequence>
<gene>
    <name evidence="2" type="ORF">CSO01_35230</name>
</gene>
<name>A0A512PHX3_9CELL</name>
<dbReference type="AlphaFoldDB" id="A0A512PHX3"/>